<keyword evidence="1" id="KW-0472">Membrane</keyword>
<comment type="caution">
    <text evidence="2">The sequence shown here is derived from an EMBL/GenBank/DDBJ whole genome shotgun (WGS) entry which is preliminary data.</text>
</comment>
<dbReference type="EMBL" id="JAESIY010000008">
    <property type="protein sequence ID" value="MBL3657609.1"/>
    <property type="molecule type" value="Genomic_DNA"/>
</dbReference>
<feature type="transmembrane region" description="Helical" evidence="1">
    <location>
        <begin position="66"/>
        <end position="84"/>
    </location>
</feature>
<feature type="transmembrane region" description="Helical" evidence="1">
    <location>
        <begin position="143"/>
        <end position="161"/>
    </location>
</feature>
<organism evidence="2 3">
    <name type="scientific">Fulvivirga sediminis</name>
    <dbReference type="NCBI Taxonomy" id="2803949"/>
    <lineage>
        <taxon>Bacteria</taxon>
        <taxon>Pseudomonadati</taxon>
        <taxon>Bacteroidota</taxon>
        <taxon>Cytophagia</taxon>
        <taxon>Cytophagales</taxon>
        <taxon>Fulvivirgaceae</taxon>
        <taxon>Fulvivirga</taxon>
    </lineage>
</organism>
<keyword evidence="1" id="KW-1133">Transmembrane helix</keyword>
<feature type="transmembrane region" description="Helical" evidence="1">
    <location>
        <begin position="35"/>
        <end position="54"/>
    </location>
</feature>
<feature type="transmembrane region" description="Helical" evidence="1">
    <location>
        <begin position="121"/>
        <end position="137"/>
    </location>
</feature>
<reference evidence="2" key="1">
    <citation type="submission" date="2021-01" db="EMBL/GenBank/DDBJ databases">
        <title>Fulvivirga kasyanovii gen. nov., sp nov., a novel member of the phylum Bacteroidetes isolated from seawater in a mussel farm.</title>
        <authorList>
            <person name="Zhao L.-H."/>
            <person name="Wang Z.-J."/>
        </authorList>
    </citation>
    <scope>NUCLEOTIDE SEQUENCE</scope>
    <source>
        <strain evidence="2">2943</strain>
    </source>
</reference>
<keyword evidence="1" id="KW-0812">Transmembrane</keyword>
<keyword evidence="3" id="KW-1185">Reference proteome</keyword>
<feature type="transmembrane region" description="Helical" evidence="1">
    <location>
        <begin position="90"/>
        <end position="109"/>
    </location>
</feature>
<accession>A0A937K0F9</accession>
<evidence type="ECO:0000313" key="3">
    <source>
        <dbReference type="Proteomes" id="UP000659388"/>
    </source>
</evidence>
<dbReference type="AlphaFoldDB" id="A0A937K0F9"/>
<protein>
    <submittedName>
        <fullName evidence="2">Uncharacterized protein</fullName>
    </submittedName>
</protein>
<dbReference type="RefSeq" id="WP_202245392.1">
    <property type="nucleotide sequence ID" value="NZ_JAESIY010000008.1"/>
</dbReference>
<proteinExistence type="predicted"/>
<sequence length="165" mass="18793">MLHNKPFITVIGVGLLLSLCGQLLAVTQNNIHWQKLTFLGLMVFETIGFFILLMNGTLIKSKYFRYVKVSIGILLLGALVRVLHLPDATYLAACSYLGFVVIYICSFINKPFRKRSDYLKLLWVFATFVEGILNFLHLGPYDFMVLSPAIMFLAIVDFVWFTKVS</sequence>
<evidence type="ECO:0000313" key="2">
    <source>
        <dbReference type="EMBL" id="MBL3657609.1"/>
    </source>
</evidence>
<gene>
    <name evidence="2" type="ORF">JL102_15780</name>
</gene>
<dbReference type="Proteomes" id="UP000659388">
    <property type="component" value="Unassembled WGS sequence"/>
</dbReference>
<evidence type="ECO:0000256" key="1">
    <source>
        <dbReference type="SAM" id="Phobius"/>
    </source>
</evidence>
<name>A0A937K0F9_9BACT</name>